<dbReference type="SUPFAM" id="SSF82784">
    <property type="entry name" value="OsmC-like"/>
    <property type="match status" value="1"/>
</dbReference>
<name>A0AAW0GGF7_9APHY</name>
<comment type="similarity">
    <text evidence="1">Belongs to the OsmC/Ohr family.</text>
</comment>
<dbReference type="GO" id="GO:0006979">
    <property type="term" value="P:response to oxidative stress"/>
    <property type="evidence" value="ECO:0007669"/>
    <property type="project" value="InterPro"/>
</dbReference>
<dbReference type="InterPro" id="IPR003718">
    <property type="entry name" value="OsmC/Ohr_fam"/>
</dbReference>
<dbReference type="InterPro" id="IPR015946">
    <property type="entry name" value="KH_dom-like_a/b"/>
</dbReference>
<evidence type="ECO:0000313" key="3">
    <source>
        <dbReference type="Proteomes" id="UP001385951"/>
    </source>
</evidence>
<sequence>MYPTQALCRPLTSRVMARRCARLPRQLQQKRSMIAIKDHLYFAKATAEGPGRSGTVKSNGDHPLQFTMSLPRAAGGKGDGPNPEQLFAMGYSSCFLGAIQLAAARANKMEIGDMAKVHTNVFLGHPEDPNIDGFGLRVELLVEGCDDDSIISAANDFCPYSRAFQHGIEVQVKKA</sequence>
<organism evidence="2 3">
    <name type="scientific">Cerrena zonata</name>
    <dbReference type="NCBI Taxonomy" id="2478898"/>
    <lineage>
        <taxon>Eukaryota</taxon>
        <taxon>Fungi</taxon>
        <taxon>Dikarya</taxon>
        <taxon>Basidiomycota</taxon>
        <taxon>Agaricomycotina</taxon>
        <taxon>Agaricomycetes</taxon>
        <taxon>Polyporales</taxon>
        <taxon>Cerrenaceae</taxon>
        <taxon>Cerrena</taxon>
    </lineage>
</organism>
<dbReference type="NCBIfam" id="TIGR03561">
    <property type="entry name" value="organ_hyd_perox"/>
    <property type="match status" value="1"/>
</dbReference>
<evidence type="ECO:0000256" key="1">
    <source>
        <dbReference type="ARBA" id="ARBA00007378"/>
    </source>
</evidence>
<dbReference type="PANTHER" id="PTHR33797:SF2">
    <property type="entry name" value="ORGANIC HYDROPEROXIDE RESISTANCE PROTEIN-LIKE"/>
    <property type="match status" value="1"/>
</dbReference>
<dbReference type="InterPro" id="IPR019953">
    <property type="entry name" value="OHR"/>
</dbReference>
<dbReference type="Proteomes" id="UP001385951">
    <property type="component" value="Unassembled WGS sequence"/>
</dbReference>
<dbReference type="AlphaFoldDB" id="A0AAW0GGF7"/>
<dbReference type="Gene3D" id="3.30.300.20">
    <property type="match status" value="1"/>
</dbReference>
<dbReference type="Pfam" id="PF02566">
    <property type="entry name" value="OsmC"/>
    <property type="match status" value="1"/>
</dbReference>
<gene>
    <name evidence="2" type="ORF">QCA50_004140</name>
</gene>
<keyword evidence="3" id="KW-1185">Reference proteome</keyword>
<reference evidence="2 3" key="1">
    <citation type="submission" date="2022-09" db="EMBL/GenBank/DDBJ databases">
        <authorList>
            <person name="Palmer J.M."/>
        </authorList>
    </citation>
    <scope>NUCLEOTIDE SEQUENCE [LARGE SCALE GENOMIC DNA]</scope>
    <source>
        <strain evidence="2 3">DSM 7382</strain>
    </source>
</reference>
<protein>
    <recommendedName>
        <fullName evidence="4">OsmC-like protein</fullName>
    </recommendedName>
</protein>
<proteinExistence type="inferred from homology"/>
<comment type="caution">
    <text evidence="2">The sequence shown here is derived from an EMBL/GenBank/DDBJ whole genome shotgun (WGS) entry which is preliminary data.</text>
</comment>
<evidence type="ECO:0000313" key="2">
    <source>
        <dbReference type="EMBL" id="KAK7692513.1"/>
    </source>
</evidence>
<evidence type="ECO:0008006" key="4">
    <source>
        <dbReference type="Google" id="ProtNLM"/>
    </source>
</evidence>
<dbReference type="InterPro" id="IPR036102">
    <property type="entry name" value="OsmC/Ohrsf"/>
</dbReference>
<accession>A0AAW0GGF7</accession>
<dbReference type="Gene3D" id="2.20.25.10">
    <property type="match status" value="1"/>
</dbReference>
<dbReference type="EMBL" id="JASBNA010000004">
    <property type="protein sequence ID" value="KAK7692513.1"/>
    <property type="molecule type" value="Genomic_DNA"/>
</dbReference>
<dbReference type="PANTHER" id="PTHR33797">
    <property type="entry name" value="ORGANIC HYDROPEROXIDE RESISTANCE PROTEIN-LIKE"/>
    <property type="match status" value="1"/>
</dbReference>